<dbReference type="SUPFAM" id="SSF54427">
    <property type="entry name" value="NTF2-like"/>
    <property type="match status" value="1"/>
</dbReference>
<name>A0A8T6ZJ47_9BURK</name>
<feature type="domain" description="SnoaL-like" evidence="1">
    <location>
        <begin position="6"/>
        <end position="129"/>
    </location>
</feature>
<dbReference type="CDD" id="cd00531">
    <property type="entry name" value="NTF2_like"/>
    <property type="match status" value="1"/>
</dbReference>
<accession>A0A8T6ZJ47</accession>
<protein>
    <submittedName>
        <fullName evidence="2">DUF3225 domain-containing protein</fullName>
    </submittedName>
</protein>
<gene>
    <name evidence="2" type="ORF">NH14_027655</name>
</gene>
<dbReference type="AlphaFoldDB" id="A0A8T6ZJ47"/>
<keyword evidence="3" id="KW-1185">Reference proteome</keyword>
<evidence type="ECO:0000259" key="1">
    <source>
        <dbReference type="Pfam" id="PF13577"/>
    </source>
</evidence>
<sequence>MTQDSSSAEREIARAHYGYAYALDTRDWAQLDAVFDESAQAHYGPGIDLSGREAIVRSIRSFLDHCGPTQHLIGNLDINIQGERANARCYIRAHHLERDSASPKSYEAFGRYESVWLQGPAGWRVTDWTMTVTHEVGSREVLGLRATEA</sequence>
<dbReference type="EMBL" id="JTDB02000010">
    <property type="protein sequence ID" value="NLP64851.1"/>
    <property type="molecule type" value="Genomic_DNA"/>
</dbReference>
<dbReference type="Gene3D" id="3.10.450.50">
    <property type="match status" value="1"/>
</dbReference>
<evidence type="ECO:0000313" key="2">
    <source>
        <dbReference type="EMBL" id="NLP64851.1"/>
    </source>
</evidence>
<dbReference type="InterPro" id="IPR032710">
    <property type="entry name" value="NTF2-like_dom_sf"/>
</dbReference>
<dbReference type="Proteomes" id="UP000030460">
    <property type="component" value="Unassembled WGS sequence"/>
</dbReference>
<dbReference type="OrthoDB" id="1492465at2"/>
<dbReference type="InterPro" id="IPR037401">
    <property type="entry name" value="SnoaL-like"/>
</dbReference>
<reference evidence="2" key="1">
    <citation type="journal article" date="2015" name="Genome Announc.">
        <title>Draft Genome Sequence of the Polyhydroxyalkanoate-Producing Bacterium Burkholderia sacchari LMG 19450 Isolated from Brazilian Sugarcane Plantation Soil.</title>
        <authorList>
            <person name="Alexandrino P.M."/>
            <person name="Mendonca T.T."/>
            <person name="Guaman Bautista L.P."/>
            <person name="Cherix J."/>
            <person name="Lozano-Sakalauskas G.C."/>
            <person name="Fujita A."/>
            <person name="Ramos Filho E."/>
            <person name="Long P."/>
            <person name="Padilla G."/>
            <person name="Taciro M.K."/>
            <person name="Gomez J.G."/>
            <person name="Silva L.F."/>
        </authorList>
    </citation>
    <scope>NUCLEOTIDE SEQUENCE</scope>
    <source>
        <strain evidence="2">LMG 19450</strain>
    </source>
</reference>
<evidence type="ECO:0000313" key="3">
    <source>
        <dbReference type="Proteomes" id="UP000030460"/>
    </source>
</evidence>
<comment type="caution">
    <text evidence="2">The sequence shown here is derived from an EMBL/GenBank/DDBJ whole genome shotgun (WGS) entry which is preliminary data.</text>
</comment>
<proteinExistence type="predicted"/>
<reference evidence="2" key="2">
    <citation type="submission" date="2020-04" db="EMBL/GenBank/DDBJ databases">
        <authorList>
            <person name="Alexandrino P."/>
            <person name="Mendonca T."/>
            <person name="Guaman L."/>
            <person name="Cherix J."/>
            <person name="Lozano-Sakalauskas G."/>
            <person name="Fujita A."/>
            <person name="Filho E.R."/>
            <person name="Long P."/>
            <person name="Padilla G."/>
            <person name="Taciro M.K."/>
            <person name="Gomez J.G."/>
            <person name="Silva L.F."/>
            <person name="Torres M."/>
        </authorList>
    </citation>
    <scope>NUCLEOTIDE SEQUENCE</scope>
    <source>
        <strain evidence="2">LMG 19450</strain>
    </source>
</reference>
<dbReference type="Pfam" id="PF13577">
    <property type="entry name" value="SnoaL_4"/>
    <property type="match status" value="1"/>
</dbReference>
<organism evidence="2 3">
    <name type="scientific">Paraburkholderia sacchari</name>
    <dbReference type="NCBI Taxonomy" id="159450"/>
    <lineage>
        <taxon>Bacteria</taxon>
        <taxon>Pseudomonadati</taxon>
        <taxon>Pseudomonadota</taxon>
        <taxon>Betaproteobacteria</taxon>
        <taxon>Burkholderiales</taxon>
        <taxon>Burkholderiaceae</taxon>
        <taxon>Paraburkholderia</taxon>
    </lineage>
</organism>